<dbReference type="PANTHER" id="PTHR12788:SF10">
    <property type="entry name" value="PROTEIN-TYROSINE SULFOTRANSFERASE"/>
    <property type="match status" value="1"/>
</dbReference>
<proteinExistence type="predicted"/>
<dbReference type="STRING" id="118168.MC7420_5070"/>
<dbReference type="Pfam" id="PF13469">
    <property type="entry name" value="Sulfotransfer_3"/>
    <property type="match status" value="1"/>
</dbReference>
<dbReference type="GO" id="GO:0008476">
    <property type="term" value="F:protein-tyrosine sulfotransferase activity"/>
    <property type="evidence" value="ECO:0007669"/>
    <property type="project" value="InterPro"/>
</dbReference>
<dbReference type="Proteomes" id="UP000003835">
    <property type="component" value="Unassembled WGS sequence"/>
</dbReference>
<evidence type="ECO:0000313" key="2">
    <source>
        <dbReference type="EMBL" id="EDX71926.1"/>
    </source>
</evidence>
<keyword evidence="1 2" id="KW-0808">Transferase</keyword>
<organism evidence="2 3">
    <name type="scientific">Coleofasciculus chthonoplastes PCC 7420</name>
    <dbReference type="NCBI Taxonomy" id="118168"/>
    <lineage>
        <taxon>Bacteria</taxon>
        <taxon>Bacillati</taxon>
        <taxon>Cyanobacteriota</taxon>
        <taxon>Cyanophyceae</taxon>
        <taxon>Coleofasciculales</taxon>
        <taxon>Coleofasciculaceae</taxon>
        <taxon>Coleofasciculus</taxon>
    </lineage>
</organism>
<dbReference type="Gene3D" id="3.40.50.300">
    <property type="entry name" value="P-loop containing nucleotide triphosphate hydrolases"/>
    <property type="match status" value="1"/>
</dbReference>
<dbReference type="OrthoDB" id="5729795at2"/>
<dbReference type="InterPro" id="IPR027417">
    <property type="entry name" value="P-loop_NTPase"/>
</dbReference>
<dbReference type="eggNOG" id="COG0615">
    <property type="taxonomic scope" value="Bacteria"/>
</dbReference>
<protein>
    <submittedName>
        <fullName evidence="2">Sulfotransferase domain superfamily</fullName>
    </submittedName>
</protein>
<keyword evidence="3" id="KW-1185">Reference proteome</keyword>
<dbReference type="SUPFAM" id="SSF52540">
    <property type="entry name" value="P-loop containing nucleoside triphosphate hydrolases"/>
    <property type="match status" value="1"/>
</dbReference>
<accession>B4W1K6</accession>
<dbReference type="EMBL" id="DS989868">
    <property type="protein sequence ID" value="EDX71926.1"/>
    <property type="molecule type" value="Genomic_DNA"/>
</dbReference>
<evidence type="ECO:0000313" key="3">
    <source>
        <dbReference type="Proteomes" id="UP000003835"/>
    </source>
</evidence>
<reference evidence="2 3" key="1">
    <citation type="submission" date="2008-07" db="EMBL/GenBank/DDBJ databases">
        <authorList>
            <person name="Tandeau de Marsac N."/>
            <person name="Ferriera S."/>
            <person name="Johnson J."/>
            <person name="Kravitz S."/>
            <person name="Beeson K."/>
            <person name="Sutton G."/>
            <person name="Rogers Y.-H."/>
            <person name="Friedman R."/>
            <person name="Frazier M."/>
            <person name="Venter J.C."/>
        </authorList>
    </citation>
    <scope>NUCLEOTIDE SEQUENCE [LARGE SCALE GENOMIC DNA]</scope>
    <source>
        <strain evidence="2 3">PCC 7420</strain>
    </source>
</reference>
<name>B4W1K6_9CYAN</name>
<dbReference type="InterPro" id="IPR026634">
    <property type="entry name" value="TPST-like"/>
</dbReference>
<dbReference type="PANTHER" id="PTHR12788">
    <property type="entry name" value="PROTEIN-TYROSINE SULFOTRANSFERASE 2"/>
    <property type="match status" value="1"/>
</dbReference>
<dbReference type="HOGENOM" id="CLU_046916_1_1_3"/>
<dbReference type="RefSeq" id="WP_006105054.1">
    <property type="nucleotide sequence ID" value="NZ_DS989868.1"/>
</dbReference>
<evidence type="ECO:0000256" key="1">
    <source>
        <dbReference type="ARBA" id="ARBA00022679"/>
    </source>
</evidence>
<gene>
    <name evidence="2" type="ORF">MC7420_5070</name>
</gene>
<sequence length="318" mass="37264">MKANSQLVTEPIFLVGAERSGTTVLRLMLDHHPKIAWCYEFEYAVDKVSDEGNFPSLEDYYKWLETHRIFQDTGFTIDRSLSYLQLCHSFLVQKREQVGKKLVGATVHHHFDRLLSIFPDARFIHLIRDGRDVARSCIGMGWAGNVYSGVERWIEAEFLWDKLSQSIPPERQIEVTYETLIEKPIETLTQLCNFIGVPYDEAMLSYAQTTTYDLPDPSLVGQWRRKLSNAEIQLIESRIANRLVERGYELSGLPPLNVTPAMERQLKLQDWWARVQVRVQRYGIALFLSDYLSRRFNINPWQKRVRQKLNDIERIRLK</sequence>
<dbReference type="AlphaFoldDB" id="B4W1K6"/>